<keyword evidence="2" id="KW-1185">Reference proteome</keyword>
<proteinExistence type="predicted"/>
<evidence type="ECO:0000313" key="1">
    <source>
        <dbReference type="EMBL" id="CAC5388206.1"/>
    </source>
</evidence>
<dbReference type="InterPro" id="IPR021109">
    <property type="entry name" value="Peptidase_aspartic_dom_sf"/>
</dbReference>
<dbReference type="InterPro" id="IPR001969">
    <property type="entry name" value="Aspartic_peptidase_AS"/>
</dbReference>
<dbReference type="Gene3D" id="2.40.70.10">
    <property type="entry name" value="Acid Proteases"/>
    <property type="match status" value="1"/>
</dbReference>
<dbReference type="SUPFAM" id="SSF50630">
    <property type="entry name" value="Acid proteases"/>
    <property type="match status" value="1"/>
</dbReference>
<reference evidence="1 2" key="1">
    <citation type="submission" date="2020-06" db="EMBL/GenBank/DDBJ databases">
        <authorList>
            <person name="Li R."/>
            <person name="Bekaert M."/>
        </authorList>
    </citation>
    <scope>NUCLEOTIDE SEQUENCE [LARGE SCALE GENOMIC DNA]</scope>
    <source>
        <strain evidence="2">wild</strain>
    </source>
</reference>
<gene>
    <name evidence="1" type="ORF">MCOR_23485</name>
</gene>
<organism evidence="1 2">
    <name type="scientific">Mytilus coruscus</name>
    <name type="common">Sea mussel</name>
    <dbReference type="NCBI Taxonomy" id="42192"/>
    <lineage>
        <taxon>Eukaryota</taxon>
        <taxon>Metazoa</taxon>
        <taxon>Spiralia</taxon>
        <taxon>Lophotrochozoa</taxon>
        <taxon>Mollusca</taxon>
        <taxon>Bivalvia</taxon>
        <taxon>Autobranchia</taxon>
        <taxon>Pteriomorphia</taxon>
        <taxon>Mytilida</taxon>
        <taxon>Mytiloidea</taxon>
        <taxon>Mytilidae</taxon>
        <taxon>Mytilinae</taxon>
        <taxon>Mytilus</taxon>
    </lineage>
</organism>
<evidence type="ECO:0008006" key="3">
    <source>
        <dbReference type="Google" id="ProtNLM"/>
    </source>
</evidence>
<dbReference type="CDD" id="cd00303">
    <property type="entry name" value="retropepsin_like"/>
    <property type="match status" value="1"/>
</dbReference>
<dbReference type="Pfam" id="PF13975">
    <property type="entry name" value="gag-asp_proteas"/>
    <property type="match status" value="1"/>
</dbReference>
<dbReference type="PROSITE" id="PS00141">
    <property type="entry name" value="ASP_PROTEASE"/>
    <property type="match status" value="1"/>
</dbReference>
<dbReference type="EMBL" id="CACVKT020004142">
    <property type="protein sequence ID" value="CAC5388206.1"/>
    <property type="molecule type" value="Genomic_DNA"/>
</dbReference>
<accession>A0A6J8BXP2</accession>
<sequence length="175" mass="19794">MGKKSIKNLWCCRRSKCASLSTVTGREADIEFKSSLERNFMYLNIENSNQKCLIDSGATISCISQHLLKELKPQADIQRSSIFSGVGVCGEVHPVLGQATLEIRFVEHKILQNFHIFEPLHSKMLLGLDFLITHKVNMDFGKMTISVPNVTGKDSTTLEKKEEHGFYSYCSNIHR</sequence>
<evidence type="ECO:0000313" key="2">
    <source>
        <dbReference type="Proteomes" id="UP000507470"/>
    </source>
</evidence>
<dbReference type="GO" id="GO:0006508">
    <property type="term" value="P:proteolysis"/>
    <property type="evidence" value="ECO:0007669"/>
    <property type="project" value="InterPro"/>
</dbReference>
<dbReference type="GO" id="GO:0004190">
    <property type="term" value="F:aspartic-type endopeptidase activity"/>
    <property type="evidence" value="ECO:0007669"/>
    <property type="project" value="InterPro"/>
</dbReference>
<name>A0A6J8BXP2_MYTCO</name>
<dbReference type="Proteomes" id="UP000507470">
    <property type="component" value="Unassembled WGS sequence"/>
</dbReference>
<protein>
    <recommendedName>
        <fullName evidence="3">Peptidase A2 domain-containing protein</fullName>
    </recommendedName>
</protein>
<dbReference type="AlphaFoldDB" id="A0A6J8BXP2"/>
<dbReference type="OrthoDB" id="7493609at2759"/>